<reference evidence="2 3" key="1">
    <citation type="submission" date="2013-09" db="EMBL/GenBank/DDBJ databases">
        <title>High correlation between genotypes and phenotypes of environmental bacteria Comamonas testosteroni strains.</title>
        <authorList>
            <person name="Liu L."/>
            <person name="Zhu W."/>
            <person name="Xia X."/>
            <person name="Xu B."/>
            <person name="Luo M."/>
            <person name="Wang G."/>
        </authorList>
    </citation>
    <scope>NUCLEOTIDE SEQUENCE [LARGE SCALE GENOMIC DNA]</scope>
    <source>
        <strain evidence="2 3">DF2</strain>
    </source>
</reference>
<dbReference type="AlphaFoldDB" id="A0A0E3BVM1"/>
<keyword evidence="3" id="KW-1185">Reference proteome</keyword>
<evidence type="ECO:0000313" key="3">
    <source>
        <dbReference type="Proteomes" id="UP000029549"/>
    </source>
</evidence>
<evidence type="ECO:0000313" key="2">
    <source>
        <dbReference type="EMBL" id="KGH10016.1"/>
    </source>
</evidence>
<dbReference type="EMBL" id="AWTP01000118">
    <property type="protein sequence ID" value="KGH10016.1"/>
    <property type="molecule type" value="Genomic_DNA"/>
</dbReference>
<dbReference type="Proteomes" id="UP000029549">
    <property type="component" value="Unassembled WGS sequence"/>
</dbReference>
<name>A0A0E3BVM1_9BURK</name>
<sequence>MSVHRQVMDQGFANQITWLSQAPVLARQFGGAHRKNFFIHELVGLQARPASHAIAHANVHLLGHEVHRLVVGIQAYIGVRAGGLEPVDTWQQPFGGKRRADRYGEYPAG</sequence>
<comment type="caution">
    <text evidence="2">The sequence shown here is derived from an EMBL/GenBank/DDBJ whole genome shotgun (WGS) entry which is preliminary data.</text>
</comment>
<proteinExistence type="predicted"/>
<gene>
    <name evidence="2" type="ORF">P608_15950</name>
</gene>
<feature type="region of interest" description="Disordered" evidence="1">
    <location>
        <begin position="90"/>
        <end position="109"/>
    </location>
</feature>
<protein>
    <submittedName>
        <fullName evidence="2">Uncharacterized protein</fullName>
    </submittedName>
</protein>
<organism evidence="2 3">
    <name type="scientific">Comamonas thiooxydans</name>
    <dbReference type="NCBI Taxonomy" id="363952"/>
    <lineage>
        <taxon>Bacteria</taxon>
        <taxon>Pseudomonadati</taxon>
        <taxon>Pseudomonadota</taxon>
        <taxon>Betaproteobacteria</taxon>
        <taxon>Burkholderiales</taxon>
        <taxon>Comamonadaceae</taxon>
        <taxon>Comamonas</taxon>
    </lineage>
</organism>
<accession>A0A0E3BVM1</accession>
<evidence type="ECO:0000256" key="1">
    <source>
        <dbReference type="SAM" id="MobiDB-lite"/>
    </source>
</evidence>